<evidence type="ECO:0000313" key="2">
    <source>
        <dbReference type="EMBL" id="VAW35893.1"/>
    </source>
</evidence>
<feature type="domain" description="YtkA-like" evidence="1">
    <location>
        <begin position="34"/>
        <end position="115"/>
    </location>
</feature>
<name>A0A3B0V6A6_9ZZZZ</name>
<dbReference type="Pfam" id="PF13115">
    <property type="entry name" value="YtkA"/>
    <property type="match status" value="1"/>
</dbReference>
<dbReference type="AlphaFoldDB" id="A0A3B0V6A6"/>
<sequence length="135" mass="14778">MNHAMHVKFKIMSLSTLLLIFLLAACGGRTSQQKEDSNVTITLTAESTQRGQTELLITVKDDADNPIDDATLTVRGEMTHAGMPPVLAEEVRDGQNGVYTVPFEWTMGGDWVVTVDVTLVDGRTISHQFDLSVTN</sequence>
<dbReference type="Gene3D" id="2.60.40.10">
    <property type="entry name" value="Immunoglobulins"/>
    <property type="match status" value="1"/>
</dbReference>
<dbReference type="InterPro" id="IPR008964">
    <property type="entry name" value="Invasin/intimin_cell_adhesion"/>
</dbReference>
<protein>
    <recommendedName>
        <fullName evidence="1">YtkA-like domain-containing protein</fullName>
    </recommendedName>
</protein>
<accession>A0A3B0V6A6</accession>
<dbReference type="SUPFAM" id="SSF49373">
    <property type="entry name" value="Invasin/intimin cell-adhesion fragments"/>
    <property type="match status" value="1"/>
</dbReference>
<evidence type="ECO:0000259" key="1">
    <source>
        <dbReference type="Pfam" id="PF13115"/>
    </source>
</evidence>
<reference evidence="2" key="1">
    <citation type="submission" date="2018-06" db="EMBL/GenBank/DDBJ databases">
        <authorList>
            <person name="Zhirakovskaya E."/>
        </authorList>
    </citation>
    <scope>NUCLEOTIDE SEQUENCE</scope>
</reference>
<proteinExistence type="predicted"/>
<dbReference type="EMBL" id="UOEU01000603">
    <property type="protein sequence ID" value="VAW35893.1"/>
    <property type="molecule type" value="Genomic_DNA"/>
</dbReference>
<dbReference type="InterPro" id="IPR032693">
    <property type="entry name" value="YtkA-like_dom"/>
</dbReference>
<organism evidence="2">
    <name type="scientific">hydrothermal vent metagenome</name>
    <dbReference type="NCBI Taxonomy" id="652676"/>
    <lineage>
        <taxon>unclassified sequences</taxon>
        <taxon>metagenomes</taxon>
        <taxon>ecological metagenomes</taxon>
    </lineage>
</organism>
<dbReference type="InterPro" id="IPR013783">
    <property type="entry name" value="Ig-like_fold"/>
</dbReference>
<gene>
    <name evidence="2" type="ORF">MNBD_CHLOROFLEXI01-5344</name>
</gene>